<feature type="domain" description="eCIS core" evidence="3">
    <location>
        <begin position="86"/>
        <end position="151"/>
    </location>
</feature>
<accession>A0AA49A9P8</accession>
<feature type="region of interest" description="Disordered" evidence="1">
    <location>
        <begin position="1"/>
        <end position="26"/>
    </location>
</feature>
<evidence type="ECO:0000313" key="5">
    <source>
        <dbReference type="Proteomes" id="UP000662888"/>
    </source>
</evidence>
<dbReference type="Gene3D" id="3.90.228.10">
    <property type="match status" value="1"/>
</dbReference>
<feature type="compositionally biased region" description="Basic and acidic residues" evidence="1">
    <location>
        <begin position="1"/>
        <end position="13"/>
    </location>
</feature>
<evidence type="ECO:0000256" key="1">
    <source>
        <dbReference type="SAM" id="MobiDB-lite"/>
    </source>
</evidence>
<dbReference type="Pfam" id="PF00644">
    <property type="entry name" value="PARP"/>
    <property type="match status" value="1"/>
</dbReference>
<proteinExistence type="predicted"/>
<name>A0AA49A9P8_9BURK</name>
<reference evidence="4 5" key="1">
    <citation type="submission" date="2020-11" db="EMBL/GenBank/DDBJ databases">
        <authorList>
            <person name="Sun Q."/>
        </authorList>
    </citation>
    <scope>NUCLEOTIDE SEQUENCE [LARGE SCALE GENOMIC DNA]</scope>
    <source>
        <strain evidence="4 5">P8398</strain>
    </source>
</reference>
<dbReference type="Proteomes" id="UP000662888">
    <property type="component" value="Chromosome"/>
</dbReference>
<dbReference type="InterPro" id="IPR025295">
    <property type="entry name" value="eCIS_core_dom"/>
</dbReference>
<keyword evidence="5" id="KW-1185">Reference proteome</keyword>
<dbReference type="SUPFAM" id="SSF56399">
    <property type="entry name" value="ADP-ribosylation"/>
    <property type="match status" value="1"/>
</dbReference>
<dbReference type="RefSeq" id="WP_206090526.1">
    <property type="nucleotide sequence ID" value="NZ_CP065053.1"/>
</dbReference>
<gene>
    <name evidence="4" type="ORF">IV454_04705</name>
</gene>
<dbReference type="EMBL" id="CP065053">
    <property type="protein sequence ID" value="QPI50870.1"/>
    <property type="molecule type" value="Genomic_DNA"/>
</dbReference>
<protein>
    <submittedName>
        <fullName evidence="4">DUF4157 domain-containing protein</fullName>
    </submittedName>
</protein>
<evidence type="ECO:0000313" key="4">
    <source>
        <dbReference type="EMBL" id="QPI50870.1"/>
    </source>
</evidence>
<dbReference type="InterPro" id="IPR012317">
    <property type="entry name" value="Poly(ADP-ribose)pol_cat_dom"/>
</dbReference>
<organism evidence="4 5">
    <name type="scientific">Massilia antarctica</name>
    <dbReference type="NCBI Taxonomy" id="2765360"/>
    <lineage>
        <taxon>Bacteria</taxon>
        <taxon>Pseudomonadati</taxon>
        <taxon>Pseudomonadota</taxon>
        <taxon>Betaproteobacteria</taxon>
        <taxon>Burkholderiales</taxon>
        <taxon>Oxalobacteraceae</taxon>
        <taxon>Telluria group</taxon>
        <taxon>Massilia</taxon>
    </lineage>
</organism>
<dbReference type="Pfam" id="PF13699">
    <property type="entry name" value="eCIS_core"/>
    <property type="match status" value="1"/>
</dbReference>
<evidence type="ECO:0000259" key="3">
    <source>
        <dbReference type="Pfam" id="PF13699"/>
    </source>
</evidence>
<feature type="domain" description="PARP catalytic" evidence="2">
    <location>
        <begin position="514"/>
        <end position="621"/>
    </location>
</feature>
<evidence type="ECO:0000259" key="2">
    <source>
        <dbReference type="Pfam" id="PF00644"/>
    </source>
</evidence>
<sequence>MTIHADKTPENHMRPMNRGATQQTGASAPALQFMDNRAQAGVHRTLQDLANNSARVGQLRSFQPSGHMKDEEKHPAILAKRNRNGLPEKLQSGMEDLSGYAMDDVKVHYNSERPGTLQAHAFAQGTEIHVAPGQEAYLPHEAWHVVQQKQGRVPANSQMKGAGPVNTDRALEKEADVMGEKARSLPLVERSHAPLQGRFQAGGVIQLGTNEERAALANGFMQQVNTLYLGRIVGASTLRNNKTGEIATLAPGSVIVYQGNLRDNFNKGLRTVMKDHVFCAAVADATGTVHGNPAQWRRGWVVYEHIETDSAGSAVLQAAAPAGSVALQVLGYLQQAAQGGHLPPRVANRRDAAPRAIKAWAEKTRNPLTEQMPLADLGLTAVDLDNIAGNAYGIIDPNGDLGLDRAAHNSAFFIEAQRFLDMNAAAMPGTLAKDHELRDAKVGGERARNGRAWLESYAGKNFNDAEMIAITGAQVTNIFINRNAPTWAAYRQNTVHQQQDRQFGAAQANWSASQTIRGKGEDALIDRMTAGGAGEYYLFHGTSKANVYNISKSGFDPEFVNYTFIKGYGKTGYGTAFTDQFAKALAYAPPEKIAGVNGEPATYKHYVLVARVFAGRTHQVGDRARRTRGNLEMTQHNINYPEATGNKMRAQGQDMPHLGRASDTVATSYANDTPLHSTVQDREFRLSLNEDGELAAEDLVYRDTSLTVPDAIQMYPAYIIESEIPAENMRTGRRTIAQ</sequence>